<evidence type="ECO:0000313" key="3">
    <source>
        <dbReference type="Proteomes" id="UP001199106"/>
    </source>
</evidence>
<evidence type="ECO:0000259" key="1">
    <source>
        <dbReference type="Pfam" id="PF06742"/>
    </source>
</evidence>
<sequence length="203" mass="22335">MLVAAGIKDGNYTVPTGLDYTQVYKIIGEEFISLLDPSNHAFDQNGWFTLLSSMSGNFSTQYTARAYIAWFGYLQLVDYVAAYPTYKDPMLPVTGRVSMQLAANESYIMTFSGKPSVTGFWTLTAYNSTNYLVPNDLGRYSLGDRSNLTYADGEPVYADADSDGAFSILIQPADVVPSSNWTDNWLPAPVGGGNFTVNWKCQV</sequence>
<feature type="domain" description="DUF1214" evidence="1">
    <location>
        <begin position="99"/>
        <end position="197"/>
    </location>
</feature>
<dbReference type="PANTHER" id="PTHR36509:SF2">
    <property type="entry name" value="BLL3101 PROTEIN"/>
    <property type="match status" value="1"/>
</dbReference>
<dbReference type="AlphaFoldDB" id="A0AAD4IHT1"/>
<accession>A0AAD4IHT1</accession>
<name>A0AAD4IHT1_9PLEO</name>
<protein>
    <recommendedName>
        <fullName evidence="1">DUF1214 domain-containing protein</fullName>
    </recommendedName>
</protein>
<dbReference type="Proteomes" id="UP001199106">
    <property type="component" value="Unassembled WGS sequence"/>
</dbReference>
<dbReference type="Gene3D" id="2.60.120.600">
    <property type="entry name" value="Domain of unknown function DUF1214, C-terminal domain"/>
    <property type="match status" value="1"/>
</dbReference>
<dbReference type="EMBL" id="JAANER010000001">
    <property type="protein sequence ID" value="KAG9195078.1"/>
    <property type="molecule type" value="Genomic_DNA"/>
</dbReference>
<comment type="caution">
    <text evidence="2">The sequence shown here is derived from an EMBL/GenBank/DDBJ whole genome shotgun (WGS) entry which is preliminary data.</text>
</comment>
<dbReference type="PANTHER" id="PTHR36509">
    <property type="entry name" value="BLL3101 PROTEIN"/>
    <property type="match status" value="1"/>
</dbReference>
<evidence type="ECO:0000313" key="2">
    <source>
        <dbReference type="EMBL" id="KAG9195078.1"/>
    </source>
</evidence>
<dbReference type="SUPFAM" id="SSF160935">
    <property type="entry name" value="VPA0735-like"/>
    <property type="match status" value="1"/>
</dbReference>
<organism evidence="2 3">
    <name type="scientific">Alternaria panax</name>
    <dbReference type="NCBI Taxonomy" id="48097"/>
    <lineage>
        <taxon>Eukaryota</taxon>
        <taxon>Fungi</taxon>
        <taxon>Dikarya</taxon>
        <taxon>Ascomycota</taxon>
        <taxon>Pezizomycotina</taxon>
        <taxon>Dothideomycetes</taxon>
        <taxon>Pleosporomycetidae</taxon>
        <taxon>Pleosporales</taxon>
        <taxon>Pleosporineae</taxon>
        <taxon>Pleosporaceae</taxon>
        <taxon>Alternaria</taxon>
        <taxon>Alternaria sect. Panax</taxon>
    </lineage>
</organism>
<reference evidence="2" key="1">
    <citation type="submission" date="2021-07" db="EMBL/GenBank/DDBJ databases">
        <title>Genome Resource of American Ginseng Black Spot Pathogen Alternaria panax.</title>
        <authorList>
            <person name="Qiu C."/>
            <person name="Wang W."/>
            <person name="Liu Z."/>
        </authorList>
    </citation>
    <scope>NUCLEOTIDE SEQUENCE</scope>
    <source>
        <strain evidence="2">BNCC115425</strain>
    </source>
</reference>
<dbReference type="Pfam" id="PF06742">
    <property type="entry name" value="DUF1214"/>
    <property type="match status" value="1"/>
</dbReference>
<proteinExistence type="predicted"/>
<keyword evidence="3" id="KW-1185">Reference proteome</keyword>
<dbReference type="InterPro" id="IPR010621">
    <property type="entry name" value="DUF1214"/>
</dbReference>
<gene>
    <name evidence="2" type="ORF">G6011_00198</name>
</gene>
<dbReference type="InterPro" id="IPR037049">
    <property type="entry name" value="DUF1214_C_sf"/>
</dbReference>